<dbReference type="OrthoDB" id="3216107at2"/>
<dbReference type="STRING" id="1508404.JMA_02910"/>
<dbReference type="HOGENOM" id="CLU_086503_2_1_9"/>
<evidence type="ECO:0000259" key="1">
    <source>
        <dbReference type="PROSITE" id="PS51186"/>
    </source>
</evidence>
<dbReference type="PROSITE" id="PS51186">
    <property type="entry name" value="GNAT"/>
    <property type="match status" value="1"/>
</dbReference>
<evidence type="ECO:0000313" key="3">
    <source>
        <dbReference type="Proteomes" id="UP000031449"/>
    </source>
</evidence>
<dbReference type="EMBL" id="CP009416">
    <property type="protein sequence ID" value="AJD89608.1"/>
    <property type="molecule type" value="Genomic_DNA"/>
</dbReference>
<name>A0A0B5AM21_9BACL</name>
<dbReference type="PANTHER" id="PTHR43233:SF1">
    <property type="entry name" value="FAMILY N-ACETYLTRANSFERASE, PUTATIVE (AFU_ORTHOLOGUE AFUA_6G03350)-RELATED"/>
    <property type="match status" value="1"/>
</dbReference>
<keyword evidence="3" id="KW-1185">Reference proteome</keyword>
<dbReference type="AlphaFoldDB" id="A0A0B5AM21"/>
<dbReference type="KEGG" id="jeo:JMA_02910"/>
<reference evidence="2 3" key="1">
    <citation type="submission" date="2014-08" db="EMBL/GenBank/DDBJ databases">
        <title>Complete genome of a marine bacteria Jeotgalibacillus malaysiensis.</title>
        <authorList>
            <person name="Yaakop A.S."/>
            <person name="Chan K.-G."/>
            <person name="Goh K.M."/>
        </authorList>
    </citation>
    <scope>NUCLEOTIDE SEQUENCE [LARGE SCALE GENOMIC DNA]</scope>
    <source>
        <strain evidence="2 3">D5</strain>
    </source>
</reference>
<evidence type="ECO:0000313" key="2">
    <source>
        <dbReference type="EMBL" id="AJD89608.1"/>
    </source>
</evidence>
<dbReference type="InterPro" id="IPR000182">
    <property type="entry name" value="GNAT_dom"/>
</dbReference>
<dbReference type="CDD" id="cd04301">
    <property type="entry name" value="NAT_SF"/>
    <property type="match status" value="1"/>
</dbReference>
<dbReference type="InterPro" id="IPR016181">
    <property type="entry name" value="Acyl_CoA_acyltransferase"/>
</dbReference>
<dbReference type="SUPFAM" id="SSF55729">
    <property type="entry name" value="Acyl-CoA N-acyltransferases (Nat)"/>
    <property type="match status" value="1"/>
</dbReference>
<protein>
    <recommendedName>
        <fullName evidence="1">N-acetyltransferase domain-containing protein</fullName>
    </recommendedName>
</protein>
<organism evidence="2 3">
    <name type="scientific">Jeotgalibacillus malaysiensis</name>
    <dbReference type="NCBI Taxonomy" id="1508404"/>
    <lineage>
        <taxon>Bacteria</taxon>
        <taxon>Bacillati</taxon>
        <taxon>Bacillota</taxon>
        <taxon>Bacilli</taxon>
        <taxon>Bacillales</taxon>
        <taxon>Caryophanaceae</taxon>
        <taxon>Jeotgalibacillus</taxon>
    </lineage>
</organism>
<dbReference type="GO" id="GO:0016747">
    <property type="term" value="F:acyltransferase activity, transferring groups other than amino-acyl groups"/>
    <property type="evidence" value="ECO:0007669"/>
    <property type="project" value="InterPro"/>
</dbReference>
<accession>A0A0B5AM21</accession>
<dbReference type="Proteomes" id="UP000031449">
    <property type="component" value="Chromosome"/>
</dbReference>
<dbReference type="PANTHER" id="PTHR43233">
    <property type="entry name" value="FAMILY N-ACETYLTRANSFERASE, PUTATIVE (AFU_ORTHOLOGUE AFUA_6G03350)-RELATED"/>
    <property type="match status" value="1"/>
</dbReference>
<feature type="domain" description="N-acetyltransferase" evidence="1">
    <location>
        <begin position="8"/>
        <end position="137"/>
    </location>
</feature>
<dbReference type="Gene3D" id="3.40.630.30">
    <property type="match status" value="1"/>
</dbReference>
<sequence>MEWSKKHYIVNDDNEMLDIESIYQMLVNTYWASNRTRKMIEQSIEHSISFGMYDGEKQIGFARVVTDRTVFSWIMDVVIDADYRGKGLGQWLMDCVLEHPDIKYTSIALATSDAQDFYRKFKFRKTECMTRPVVERE</sequence>
<gene>
    <name evidence="2" type="ORF">JMA_02910</name>
</gene>
<dbReference type="BioCyc" id="JESP1508404:G14D9-9508-MONOMER"/>
<proteinExistence type="predicted"/>
<dbReference type="InterPro" id="IPR053144">
    <property type="entry name" value="Acetyltransferase_Butenolide"/>
</dbReference>
<dbReference type="Pfam" id="PF13508">
    <property type="entry name" value="Acetyltransf_7"/>
    <property type="match status" value="1"/>
</dbReference>